<accession>A0ABQ7FPI0</accession>
<dbReference type="SUPFAM" id="SSF56112">
    <property type="entry name" value="Protein kinase-like (PK-like)"/>
    <property type="match status" value="1"/>
</dbReference>
<proteinExistence type="predicted"/>
<dbReference type="PANTHER" id="PTHR21310:SF15">
    <property type="entry name" value="AMINOGLYCOSIDE PHOSPHOTRANSFERASE DOMAIN-CONTAINING PROTEIN"/>
    <property type="match status" value="1"/>
</dbReference>
<evidence type="ECO:0000256" key="1">
    <source>
        <dbReference type="SAM" id="MobiDB-lite"/>
    </source>
</evidence>
<dbReference type="RefSeq" id="WP_156204932.1">
    <property type="nucleotide sequence ID" value="NZ_WHPN01000035.1"/>
</dbReference>
<feature type="compositionally biased region" description="Low complexity" evidence="1">
    <location>
        <begin position="72"/>
        <end position="88"/>
    </location>
</feature>
<dbReference type="InterPro" id="IPR011009">
    <property type="entry name" value="Kinase-like_dom_sf"/>
</dbReference>
<reference evidence="3 4" key="1">
    <citation type="submission" date="2019-10" db="EMBL/GenBank/DDBJ databases">
        <title>Streptomyces tenebrisbrunneis sp.nov., an endogenous actinomycete isolated from of Lycium ruthenicum.</title>
        <authorList>
            <person name="Ma L."/>
        </authorList>
    </citation>
    <scope>NUCLEOTIDE SEQUENCE [LARGE SCALE GENOMIC DNA]</scope>
    <source>
        <strain evidence="3 4">TRM 66187</strain>
    </source>
</reference>
<gene>
    <name evidence="3" type="ORF">GCU69_01690</name>
</gene>
<dbReference type="PANTHER" id="PTHR21310">
    <property type="entry name" value="AMINOGLYCOSIDE PHOSPHOTRANSFERASE-RELATED-RELATED"/>
    <property type="match status" value="1"/>
</dbReference>
<dbReference type="EMBL" id="WHPN01000035">
    <property type="protein sequence ID" value="KAF4410836.1"/>
    <property type="molecule type" value="Genomic_DNA"/>
</dbReference>
<organism evidence="3 4">
    <name type="scientific">Streptomyces lycii</name>
    <dbReference type="NCBI Taxonomy" id="2654337"/>
    <lineage>
        <taxon>Bacteria</taxon>
        <taxon>Bacillati</taxon>
        <taxon>Actinomycetota</taxon>
        <taxon>Actinomycetes</taxon>
        <taxon>Kitasatosporales</taxon>
        <taxon>Streptomycetaceae</taxon>
        <taxon>Streptomyces</taxon>
    </lineage>
</organism>
<comment type="caution">
    <text evidence="3">The sequence shown here is derived from an EMBL/GenBank/DDBJ whole genome shotgun (WGS) entry which is preliminary data.</text>
</comment>
<evidence type="ECO:0000313" key="3">
    <source>
        <dbReference type="EMBL" id="KAF4410836.1"/>
    </source>
</evidence>
<dbReference type="InterPro" id="IPR002575">
    <property type="entry name" value="Aminoglycoside_PTrfase"/>
</dbReference>
<feature type="region of interest" description="Disordered" evidence="1">
    <location>
        <begin position="59"/>
        <end position="104"/>
    </location>
</feature>
<dbReference type="Pfam" id="PF01636">
    <property type="entry name" value="APH"/>
    <property type="match status" value="1"/>
</dbReference>
<keyword evidence="4" id="KW-1185">Reference proteome</keyword>
<dbReference type="Proteomes" id="UP000621266">
    <property type="component" value="Unassembled WGS sequence"/>
</dbReference>
<dbReference type="Gene3D" id="3.90.1200.10">
    <property type="match status" value="1"/>
</dbReference>
<feature type="domain" description="Aminoglycoside phosphotransferase" evidence="2">
    <location>
        <begin position="114"/>
        <end position="348"/>
    </location>
</feature>
<dbReference type="InterPro" id="IPR051678">
    <property type="entry name" value="AGP_Transferase"/>
</dbReference>
<sequence length="399" mass="42261">MDNIYRRRLDREQLDRVLASAGIAPGLVRSWTELPEATFNTVYRVELDGGTAAAASAAASAANGTPSDQLRPSGVQPGEVQPGGVPSGEMPPGPVPSGAVPSGAVPSGAVPSGAVLKVAPDPDAPALAYEQGIMRTEALFHREAAAAHLPVPKVLHADFGRETTGSDLLLLSELPGADWHTLRERIGGPDRERLRTELGGLVARLHRITGPGFGYPQGEPAPDWPTAFTAMVEAVLTDADRYGAELPVSAERVRAAVRDSADVLAAVRTPALVHFDLWDGNILIDPAPPRPRISGLIDGERAFWGDPLADLVSPALFGDIERDPAFLAGYRAGGGQVLFDSATRRRLALYRCYLYLIMLTEAVPRGYGGPEHAWVAAQAGRQLRAQLEALDTVRPGSAP</sequence>
<protein>
    <submittedName>
        <fullName evidence="3">Aminoglycoside phosphotransferase family protein</fullName>
    </submittedName>
</protein>
<evidence type="ECO:0000259" key="2">
    <source>
        <dbReference type="Pfam" id="PF01636"/>
    </source>
</evidence>
<name>A0ABQ7FPI0_9ACTN</name>
<evidence type="ECO:0000313" key="4">
    <source>
        <dbReference type="Proteomes" id="UP000621266"/>
    </source>
</evidence>